<evidence type="ECO:0000313" key="1">
    <source>
        <dbReference type="EMBL" id="KAG8464439.1"/>
    </source>
</evidence>
<dbReference type="OMA" id="FWRSLHP"/>
<sequence length="346" mass="37895">MPAPRLDPAFIVGGPLAAKCGIVTAADIPSERWAALAGRLFERFGSAPSPHDTRVHRYYLPVYFWLRQQLDARPADSPPLCVGLQCVQGGGKSTLVGALEALFDADGGKRCVVASLDDFYLPREGLDRVAREHRHNRLLQVRGNPQTHDIELCASTLQQLRAQRQSAQPASVRVPRFDKEAFSGRGDRLPAERWAEVRAPADVVLLEGWCLGFRAVRPKGESELATPELAPVDEALCAFEHVYALLDALVVIQVASAAVVFRWREEAEARARRDGRGAMSEAEVRAFVECYMPAYTQYLAPLYGEGEGGSGVCAGRPQLRFFIDEAREPCSDATRAAGNELLLGRG</sequence>
<comment type="caution">
    <text evidence="1">The sequence shown here is derived from an EMBL/GenBank/DDBJ whole genome shotgun (WGS) entry which is preliminary data.</text>
</comment>
<dbReference type="OrthoDB" id="347435at2759"/>
<keyword evidence="2" id="KW-1185">Reference proteome</keyword>
<organism evidence="1 2">
    <name type="scientific">Diacronema lutheri</name>
    <name type="common">Unicellular marine alga</name>
    <name type="synonym">Monochrysis lutheri</name>
    <dbReference type="NCBI Taxonomy" id="2081491"/>
    <lineage>
        <taxon>Eukaryota</taxon>
        <taxon>Haptista</taxon>
        <taxon>Haptophyta</taxon>
        <taxon>Pavlovophyceae</taxon>
        <taxon>Pavlovales</taxon>
        <taxon>Pavlovaceae</taxon>
        <taxon>Diacronema</taxon>
    </lineage>
</organism>
<reference evidence="1" key="1">
    <citation type="submission" date="2021-05" db="EMBL/GenBank/DDBJ databases">
        <title>The genome of the haptophyte Pavlova lutheri (Diacronema luteri, Pavlovales) - a model for lipid biosynthesis in eukaryotic algae.</title>
        <authorList>
            <person name="Hulatt C.J."/>
            <person name="Posewitz M.C."/>
        </authorList>
    </citation>
    <scope>NUCLEOTIDE SEQUENCE</scope>
    <source>
        <strain evidence="1">NIVA-4/92</strain>
    </source>
</reference>
<dbReference type="PANTHER" id="PTHR10285">
    <property type="entry name" value="URIDINE KINASE"/>
    <property type="match status" value="1"/>
</dbReference>
<proteinExistence type="predicted"/>
<dbReference type="SUPFAM" id="SSF52540">
    <property type="entry name" value="P-loop containing nucleoside triphosphate hydrolases"/>
    <property type="match status" value="1"/>
</dbReference>
<evidence type="ECO:0000313" key="2">
    <source>
        <dbReference type="Proteomes" id="UP000751190"/>
    </source>
</evidence>
<dbReference type="Gene3D" id="3.40.50.300">
    <property type="entry name" value="P-loop containing nucleotide triphosphate hydrolases"/>
    <property type="match status" value="1"/>
</dbReference>
<dbReference type="EMBL" id="JAGTXO010000013">
    <property type="protein sequence ID" value="KAG8464439.1"/>
    <property type="molecule type" value="Genomic_DNA"/>
</dbReference>
<dbReference type="InterPro" id="IPR027417">
    <property type="entry name" value="P-loop_NTPase"/>
</dbReference>
<dbReference type="AlphaFoldDB" id="A0A8J6C9C9"/>
<name>A0A8J6C9C9_DIALT</name>
<dbReference type="Proteomes" id="UP000751190">
    <property type="component" value="Unassembled WGS sequence"/>
</dbReference>
<accession>A0A8J6C9C9</accession>
<protein>
    <recommendedName>
        <fullName evidence="3">Glycerate kinase</fullName>
    </recommendedName>
</protein>
<evidence type="ECO:0008006" key="3">
    <source>
        <dbReference type="Google" id="ProtNLM"/>
    </source>
</evidence>
<gene>
    <name evidence="1" type="ORF">KFE25_003502</name>
</gene>